<dbReference type="GO" id="GO:0016491">
    <property type="term" value="F:oxidoreductase activity"/>
    <property type="evidence" value="ECO:0007669"/>
    <property type="project" value="UniProtKB-KW"/>
</dbReference>
<keyword evidence="3" id="KW-0560">Oxidoreductase</keyword>
<dbReference type="EMBL" id="WIGO01000388">
    <property type="protein sequence ID" value="KAF6814117.1"/>
    <property type="molecule type" value="Genomic_DNA"/>
</dbReference>
<dbReference type="PRINTS" id="PR00081">
    <property type="entry name" value="GDHRDH"/>
</dbReference>
<dbReference type="Gene3D" id="3.40.50.720">
    <property type="entry name" value="NAD(P)-binding Rossmann-like Domain"/>
    <property type="match status" value="1"/>
</dbReference>
<dbReference type="CDD" id="cd05233">
    <property type="entry name" value="SDR_c"/>
    <property type="match status" value="1"/>
</dbReference>
<dbReference type="AlphaFoldDB" id="A0A8H6JJJ7"/>
<accession>A0A8H6JJJ7</accession>
<name>A0A8H6JJJ7_9PEZI</name>
<comment type="caution">
    <text evidence="4">The sequence shown here is derived from an EMBL/GenBank/DDBJ whole genome shotgun (WGS) entry which is preliminary data.</text>
</comment>
<dbReference type="InterPro" id="IPR002347">
    <property type="entry name" value="SDR_fam"/>
</dbReference>
<evidence type="ECO:0000256" key="3">
    <source>
        <dbReference type="ARBA" id="ARBA00023002"/>
    </source>
</evidence>
<dbReference type="Pfam" id="PF13561">
    <property type="entry name" value="adh_short_C2"/>
    <property type="match status" value="1"/>
</dbReference>
<dbReference type="SUPFAM" id="SSF51735">
    <property type="entry name" value="NAD(P)-binding Rossmann-fold domains"/>
    <property type="match status" value="1"/>
</dbReference>
<evidence type="ECO:0000313" key="4">
    <source>
        <dbReference type="EMBL" id="KAF6814117.1"/>
    </source>
</evidence>
<dbReference type="PANTHER" id="PTHR43618">
    <property type="entry name" value="7-ALPHA-HYDROXYSTEROID DEHYDROGENASE"/>
    <property type="match status" value="1"/>
</dbReference>
<keyword evidence="5" id="KW-1185">Reference proteome</keyword>
<dbReference type="InterPro" id="IPR052178">
    <property type="entry name" value="Sec_Metab_Biosynth_SDR"/>
</dbReference>
<comment type="similarity">
    <text evidence="1">Belongs to the short-chain dehydrogenases/reductases (SDR) family.</text>
</comment>
<sequence length="249" mass="27345">MTTIPVILVTAGSAGLGSAVSRLCSKHGYRVIVNYSANKVRADELVSELNAATTSSGGHLAIQADMSSRPDVERLVQETYQAMGRIDVIFSNAGWSQFRDTTRLDNNCFDEDWDFAYTMNVKSHLWLLHAARDHLAENEGCFMTTSSIADISGMGSSLAYGVSKAAQIHMVKGLATMVGPSIRVNSIPPGLLLTDWSKRFSDEQKEEHKSQTRLKRFARLEDIAEQVLCLARNQSITGVNITIDAGYVR</sequence>
<evidence type="ECO:0000256" key="1">
    <source>
        <dbReference type="ARBA" id="ARBA00006484"/>
    </source>
</evidence>
<evidence type="ECO:0000313" key="5">
    <source>
        <dbReference type="Proteomes" id="UP000654918"/>
    </source>
</evidence>
<gene>
    <name evidence="4" type="ORF">CPLU01_14476</name>
</gene>
<protein>
    <submittedName>
        <fullName evidence="4">Short chain dehydrogenase</fullName>
    </submittedName>
</protein>
<keyword evidence="2" id="KW-0521">NADP</keyword>
<organism evidence="4 5">
    <name type="scientific">Colletotrichum plurivorum</name>
    <dbReference type="NCBI Taxonomy" id="2175906"/>
    <lineage>
        <taxon>Eukaryota</taxon>
        <taxon>Fungi</taxon>
        <taxon>Dikarya</taxon>
        <taxon>Ascomycota</taxon>
        <taxon>Pezizomycotina</taxon>
        <taxon>Sordariomycetes</taxon>
        <taxon>Hypocreomycetidae</taxon>
        <taxon>Glomerellales</taxon>
        <taxon>Glomerellaceae</taxon>
        <taxon>Colletotrichum</taxon>
        <taxon>Colletotrichum orchidearum species complex</taxon>
    </lineage>
</organism>
<dbReference type="Proteomes" id="UP000654918">
    <property type="component" value="Unassembled WGS sequence"/>
</dbReference>
<dbReference type="InterPro" id="IPR036291">
    <property type="entry name" value="NAD(P)-bd_dom_sf"/>
</dbReference>
<evidence type="ECO:0000256" key="2">
    <source>
        <dbReference type="ARBA" id="ARBA00022857"/>
    </source>
</evidence>
<dbReference type="PANTHER" id="PTHR43618:SF13">
    <property type="entry name" value="CHAIN DEHYDROGENASE, PUTATIVE (AFU_ORTHOLOGUE AFUA_1G17650)-RELATED"/>
    <property type="match status" value="1"/>
</dbReference>
<reference evidence="4" key="1">
    <citation type="journal article" date="2020" name="Phytopathology">
        <title>Genome Sequence Resources of Colletotrichum truncatum, C. plurivorum, C. musicola, and C. sojae: Four Species Pathogenic to Soybean (Glycine max).</title>
        <authorList>
            <person name="Rogerio F."/>
            <person name="Boufleur T.R."/>
            <person name="Ciampi-Guillardi M."/>
            <person name="Sukno S.A."/>
            <person name="Thon M.R."/>
            <person name="Massola Junior N.S."/>
            <person name="Baroncelli R."/>
        </authorList>
    </citation>
    <scope>NUCLEOTIDE SEQUENCE</scope>
    <source>
        <strain evidence="4">LFN00145</strain>
    </source>
</reference>
<proteinExistence type="inferred from homology"/>